<comment type="caution">
    <text evidence="2">The sequence shown here is derived from an EMBL/GenBank/DDBJ whole genome shotgun (WGS) entry which is preliminary data.</text>
</comment>
<feature type="chain" id="PRO_5021256221" evidence="1">
    <location>
        <begin position="17"/>
        <end position="179"/>
    </location>
</feature>
<accession>A0A4Z2IE50</accession>
<evidence type="ECO:0000313" key="2">
    <source>
        <dbReference type="EMBL" id="TNN76369.1"/>
    </source>
</evidence>
<dbReference type="EMBL" id="SRLO01000094">
    <property type="protein sequence ID" value="TNN76369.1"/>
    <property type="molecule type" value="Genomic_DNA"/>
</dbReference>
<reference evidence="2 3" key="1">
    <citation type="submission" date="2019-03" db="EMBL/GenBank/DDBJ databases">
        <title>First draft genome of Liparis tanakae, snailfish: a comprehensive survey of snailfish specific genes.</title>
        <authorList>
            <person name="Kim W."/>
            <person name="Song I."/>
            <person name="Jeong J.-H."/>
            <person name="Kim D."/>
            <person name="Kim S."/>
            <person name="Ryu S."/>
            <person name="Song J.Y."/>
            <person name="Lee S.K."/>
        </authorList>
    </citation>
    <scope>NUCLEOTIDE SEQUENCE [LARGE SCALE GENOMIC DNA]</scope>
    <source>
        <tissue evidence="2">Muscle</tissue>
    </source>
</reference>
<organism evidence="2 3">
    <name type="scientific">Liparis tanakae</name>
    <name type="common">Tanaka's snailfish</name>
    <dbReference type="NCBI Taxonomy" id="230148"/>
    <lineage>
        <taxon>Eukaryota</taxon>
        <taxon>Metazoa</taxon>
        <taxon>Chordata</taxon>
        <taxon>Craniata</taxon>
        <taxon>Vertebrata</taxon>
        <taxon>Euteleostomi</taxon>
        <taxon>Actinopterygii</taxon>
        <taxon>Neopterygii</taxon>
        <taxon>Teleostei</taxon>
        <taxon>Neoteleostei</taxon>
        <taxon>Acanthomorphata</taxon>
        <taxon>Eupercaria</taxon>
        <taxon>Perciformes</taxon>
        <taxon>Cottioidei</taxon>
        <taxon>Cottales</taxon>
        <taxon>Liparidae</taxon>
        <taxon>Liparis</taxon>
    </lineage>
</organism>
<evidence type="ECO:0000313" key="3">
    <source>
        <dbReference type="Proteomes" id="UP000314294"/>
    </source>
</evidence>
<name>A0A4Z2IE50_9TELE</name>
<sequence length="179" mass="19465">MLVWCYLILMLQQSLRQEGHSPRRKQRMFSPPGSGSCGSCEAERGAVLIWADRFCGDGGTGASHPWKAVYVTPCGWSADPRPGAGGFQRGPPVSVGSSQASFEFESTSTILPVTYPRAFKHHAPETLVLMKAAGVWLGSDTRINARLVQRHLTGESRVTGNQTECTLSLILHVLTPLML</sequence>
<dbReference type="AlphaFoldDB" id="A0A4Z2IE50"/>
<keyword evidence="3" id="KW-1185">Reference proteome</keyword>
<dbReference type="Proteomes" id="UP000314294">
    <property type="component" value="Unassembled WGS sequence"/>
</dbReference>
<feature type="signal peptide" evidence="1">
    <location>
        <begin position="1"/>
        <end position="16"/>
    </location>
</feature>
<protein>
    <submittedName>
        <fullName evidence="2">Uncharacterized protein</fullName>
    </submittedName>
</protein>
<evidence type="ECO:0000256" key="1">
    <source>
        <dbReference type="SAM" id="SignalP"/>
    </source>
</evidence>
<keyword evidence="1" id="KW-0732">Signal</keyword>
<proteinExistence type="predicted"/>
<gene>
    <name evidence="2" type="ORF">EYF80_013448</name>
</gene>